<dbReference type="EMBL" id="NJHS01000354">
    <property type="protein sequence ID" value="PNJ92569.1"/>
    <property type="molecule type" value="Genomic_DNA"/>
</dbReference>
<accession>A0ABX4WJN1</accession>
<proteinExistence type="predicted"/>
<feature type="domain" description="Integrase catalytic" evidence="1">
    <location>
        <begin position="82"/>
        <end position="283"/>
    </location>
</feature>
<gene>
    <name evidence="2" type="ORF">CEP15_16265</name>
</gene>
<dbReference type="InterPro" id="IPR001584">
    <property type="entry name" value="Integrase_cat-core"/>
</dbReference>
<dbReference type="InterPro" id="IPR036397">
    <property type="entry name" value="RNaseH_sf"/>
</dbReference>
<dbReference type="PROSITE" id="PS50994">
    <property type="entry name" value="INTEGRASE"/>
    <property type="match status" value="1"/>
</dbReference>
<dbReference type="PANTHER" id="PTHR35004">
    <property type="entry name" value="TRANSPOSASE RV3428C-RELATED"/>
    <property type="match status" value="1"/>
</dbReference>
<dbReference type="InterPro" id="IPR012337">
    <property type="entry name" value="RNaseH-like_sf"/>
</dbReference>
<evidence type="ECO:0000313" key="3">
    <source>
        <dbReference type="Proteomes" id="UP000236284"/>
    </source>
</evidence>
<dbReference type="PANTHER" id="PTHR35004:SF8">
    <property type="entry name" value="TRANSPOSASE RV3428C-RELATED"/>
    <property type="match status" value="1"/>
</dbReference>
<dbReference type="Gene3D" id="3.30.420.10">
    <property type="entry name" value="Ribonuclease H-like superfamily/Ribonuclease H"/>
    <property type="match status" value="1"/>
</dbReference>
<organism evidence="2 3">
    <name type="scientific">Cylindrospermopsis raciborskii C07</name>
    <dbReference type="NCBI Taxonomy" id="2014886"/>
    <lineage>
        <taxon>Bacteria</taxon>
        <taxon>Bacillati</taxon>
        <taxon>Cyanobacteriota</taxon>
        <taxon>Cyanophyceae</taxon>
        <taxon>Nostocales</taxon>
        <taxon>Aphanizomenonaceae</taxon>
        <taxon>Cylindrospermopsis</taxon>
    </lineage>
</organism>
<evidence type="ECO:0000313" key="2">
    <source>
        <dbReference type="EMBL" id="PNJ92569.1"/>
    </source>
</evidence>
<feature type="non-terminal residue" evidence="2">
    <location>
        <position position="311"/>
    </location>
</feature>
<keyword evidence="3" id="KW-1185">Reference proteome</keyword>
<comment type="caution">
    <text evidence="2">The sequence shown here is derived from an EMBL/GenBank/DDBJ whole genome shotgun (WGS) entry which is preliminary data.</text>
</comment>
<name>A0ABX4WJN1_9CYAN</name>
<dbReference type="Proteomes" id="UP000236284">
    <property type="component" value="Unassembled WGS sequence"/>
</dbReference>
<reference evidence="2 3" key="1">
    <citation type="submission" date="2017-06" db="EMBL/GenBank/DDBJ databases">
        <title>Genome variation in co-occurring toxic Cylindrospermopsis raciborskii strains determines phenotypic plasticity.</title>
        <authorList>
            <person name="Willis A."/>
            <person name="Woodhouse J."/>
            <person name="Ongley S."/>
            <person name="Jex A."/>
            <person name="Burford M."/>
            <person name="Neilan B."/>
        </authorList>
    </citation>
    <scope>NUCLEOTIDE SEQUENCE [LARGE SCALE GENOMIC DNA]</scope>
    <source>
        <strain evidence="2 3">C07</strain>
    </source>
</reference>
<sequence>VLTDKELANQAYKNEQLDFNAQRLPQLIQYLKDAVSSLKSTGVTRQTIWAEYLQIHPDGYGYSQFCFHLSEYQKNRDLSMHMEYTPGDMIMVDFTGKHLYYVDAETGERIKCEVFIGIMPYCGLIFCKAVHTQQISDFIQCINEMLLFYRGVPATILCDNLKTAVTRPCRYEPGFTEICNQLSDHYQTTFSATRPYSPRDKGMVEKAVGIVYTNIFAPLRHTVFSSLEALNTSIYDQLIMLNNKAYKNTVYSRWYFYDQHESSSLKSLATEPFAPKKVVILTVQRNYHIQLSENHHYYSVPYQYVGKKVKV</sequence>
<dbReference type="SUPFAM" id="SSF53098">
    <property type="entry name" value="Ribonuclease H-like"/>
    <property type="match status" value="1"/>
</dbReference>
<feature type="non-terminal residue" evidence="2">
    <location>
        <position position="1"/>
    </location>
</feature>
<protein>
    <submittedName>
        <fullName evidence="2">Transposase</fullName>
    </submittedName>
</protein>
<evidence type="ECO:0000259" key="1">
    <source>
        <dbReference type="PROSITE" id="PS50994"/>
    </source>
</evidence>
<dbReference type="RefSeq" id="WP_146029051.1">
    <property type="nucleotide sequence ID" value="NZ_NJHS01000354.1"/>
</dbReference>
<dbReference type="NCBIfam" id="NF033546">
    <property type="entry name" value="transpos_IS21"/>
    <property type="match status" value="1"/>
</dbReference>